<dbReference type="PROSITE" id="PS51005">
    <property type="entry name" value="NAC"/>
    <property type="match status" value="1"/>
</dbReference>
<dbReference type="PANTHER" id="PTHR31719:SF164">
    <property type="entry name" value="NAC DOMAIN-CONTAINING PROTEIN"/>
    <property type="match status" value="1"/>
</dbReference>
<reference evidence="6 7" key="1">
    <citation type="journal article" date="2024" name="Plant J.">
        <title>Genome sequences and population genomics reveal climatic adaptation and genomic divergence between two closely related sweetgum species.</title>
        <authorList>
            <person name="Xu W.Q."/>
            <person name="Ren C.Q."/>
            <person name="Zhang X.Y."/>
            <person name="Comes H.P."/>
            <person name="Liu X.H."/>
            <person name="Li Y.G."/>
            <person name="Kettle C.J."/>
            <person name="Jalonen R."/>
            <person name="Gaisberger H."/>
            <person name="Ma Y.Z."/>
            <person name="Qiu Y.X."/>
        </authorList>
    </citation>
    <scope>NUCLEOTIDE SEQUENCE [LARGE SCALE GENOMIC DNA]</scope>
    <source>
        <strain evidence="6">Hangzhou</strain>
    </source>
</reference>
<evidence type="ECO:0000259" key="5">
    <source>
        <dbReference type="PROSITE" id="PS51005"/>
    </source>
</evidence>
<evidence type="ECO:0000313" key="6">
    <source>
        <dbReference type="EMBL" id="KAK9283154.1"/>
    </source>
</evidence>
<dbReference type="InterPro" id="IPR003441">
    <property type="entry name" value="NAC-dom"/>
</dbReference>
<keyword evidence="1" id="KW-0805">Transcription regulation</keyword>
<comment type="caution">
    <text evidence="6">The sequence shown here is derived from an EMBL/GenBank/DDBJ whole genome shotgun (WGS) entry which is preliminary data.</text>
</comment>
<evidence type="ECO:0000256" key="4">
    <source>
        <dbReference type="ARBA" id="ARBA00023242"/>
    </source>
</evidence>
<gene>
    <name evidence="6" type="ORF">L1049_011385</name>
</gene>
<organism evidence="6 7">
    <name type="scientific">Liquidambar formosana</name>
    <name type="common">Formosan gum</name>
    <dbReference type="NCBI Taxonomy" id="63359"/>
    <lineage>
        <taxon>Eukaryota</taxon>
        <taxon>Viridiplantae</taxon>
        <taxon>Streptophyta</taxon>
        <taxon>Embryophyta</taxon>
        <taxon>Tracheophyta</taxon>
        <taxon>Spermatophyta</taxon>
        <taxon>Magnoliopsida</taxon>
        <taxon>eudicotyledons</taxon>
        <taxon>Gunneridae</taxon>
        <taxon>Pentapetalae</taxon>
        <taxon>Saxifragales</taxon>
        <taxon>Altingiaceae</taxon>
        <taxon>Liquidambar</taxon>
    </lineage>
</organism>
<sequence>MSFPVGFRFHPSDRELVFHYLYRKVVGKPLPCEHVVTECDLYGEREPWQIYGGSTEKIRYFFTKLKKKTDGGSRIDRTIGSGTWKGQRVASSVLDEQGRCIGRKKMLTYENKGSAMNHGRWVMHEYGLDGSLLDETQVSELFSIEPNSTSLLLNFDRTY</sequence>
<protein>
    <recommendedName>
        <fullName evidence="5">NAC domain-containing protein</fullName>
    </recommendedName>
</protein>
<dbReference type="GO" id="GO:0003677">
    <property type="term" value="F:DNA binding"/>
    <property type="evidence" value="ECO:0007669"/>
    <property type="project" value="UniProtKB-KW"/>
</dbReference>
<dbReference type="PANTHER" id="PTHR31719">
    <property type="entry name" value="NAC TRANSCRIPTION FACTOR 56"/>
    <property type="match status" value="1"/>
</dbReference>
<dbReference type="Proteomes" id="UP001415857">
    <property type="component" value="Unassembled WGS sequence"/>
</dbReference>
<proteinExistence type="predicted"/>
<evidence type="ECO:0000256" key="3">
    <source>
        <dbReference type="ARBA" id="ARBA00023163"/>
    </source>
</evidence>
<keyword evidence="4" id="KW-0539">Nucleus</keyword>
<name>A0AAP0RRQ7_LIQFO</name>
<keyword evidence="7" id="KW-1185">Reference proteome</keyword>
<evidence type="ECO:0000313" key="7">
    <source>
        <dbReference type="Proteomes" id="UP001415857"/>
    </source>
</evidence>
<evidence type="ECO:0000256" key="2">
    <source>
        <dbReference type="ARBA" id="ARBA00023125"/>
    </source>
</evidence>
<dbReference type="EMBL" id="JBBPBK010000006">
    <property type="protein sequence ID" value="KAK9283154.1"/>
    <property type="molecule type" value="Genomic_DNA"/>
</dbReference>
<dbReference type="GO" id="GO:0048731">
    <property type="term" value="P:system development"/>
    <property type="evidence" value="ECO:0007669"/>
    <property type="project" value="TreeGrafter"/>
</dbReference>
<keyword evidence="3" id="KW-0804">Transcription</keyword>
<evidence type="ECO:0000256" key="1">
    <source>
        <dbReference type="ARBA" id="ARBA00023015"/>
    </source>
</evidence>
<accession>A0AAP0RRQ7</accession>
<dbReference type="AlphaFoldDB" id="A0AAP0RRQ7"/>
<dbReference type="Gene3D" id="2.170.150.80">
    <property type="entry name" value="NAC domain"/>
    <property type="match status" value="1"/>
</dbReference>
<keyword evidence="2" id="KW-0238">DNA-binding</keyword>
<dbReference type="GO" id="GO:0006355">
    <property type="term" value="P:regulation of DNA-templated transcription"/>
    <property type="evidence" value="ECO:0007669"/>
    <property type="project" value="InterPro"/>
</dbReference>
<dbReference type="Pfam" id="PF02365">
    <property type="entry name" value="NAM"/>
    <property type="match status" value="1"/>
</dbReference>
<feature type="domain" description="NAC" evidence="5">
    <location>
        <begin position="3"/>
        <end position="144"/>
    </location>
</feature>
<dbReference type="InterPro" id="IPR036093">
    <property type="entry name" value="NAC_dom_sf"/>
</dbReference>
<dbReference type="SUPFAM" id="SSF101941">
    <property type="entry name" value="NAC domain"/>
    <property type="match status" value="1"/>
</dbReference>